<reference evidence="1" key="1">
    <citation type="journal article" date="2015" name="Nature">
        <title>Complex archaea that bridge the gap between prokaryotes and eukaryotes.</title>
        <authorList>
            <person name="Spang A."/>
            <person name="Saw J.H."/>
            <person name="Jorgensen S.L."/>
            <person name="Zaremba-Niedzwiedzka K."/>
            <person name="Martijn J."/>
            <person name="Lind A.E."/>
            <person name="van Eijk R."/>
            <person name="Schleper C."/>
            <person name="Guy L."/>
            <person name="Ettema T.J."/>
        </authorList>
    </citation>
    <scope>NUCLEOTIDE SEQUENCE</scope>
</reference>
<name>A0A0F9FPG7_9ZZZZ</name>
<organism evidence="1">
    <name type="scientific">marine sediment metagenome</name>
    <dbReference type="NCBI Taxonomy" id="412755"/>
    <lineage>
        <taxon>unclassified sequences</taxon>
        <taxon>metagenomes</taxon>
        <taxon>ecological metagenomes</taxon>
    </lineage>
</organism>
<protein>
    <submittedName>
        <fullName evidence="1">Uncharacterized protein</fullName>
    </submittedName>
</protein>
<gene>
    <name evidence="1" type="ORF">LCGC14_1925350</name>
</gene>
<accession>A0A0F9FPG7</accession>
<dbReference type="EMBL" id="LAZR01020583">
    <property type="protein sequence ID" value="KKL88374.1"/>
    <property type="molecule type" value="Genomic_DNA"/>
</dbReference>
<comment type="caution">
    <text evidence="1">The sequence shown here is derived from an EMBL/GenBank/DDBJ whole genome shotgun (WGS) entry which is preliminary data.</text>
</comment>
<evidence type="ECO:0000313" key="1">
    <source>
        <dbReference type="EMBL" id="KKL88374.1"/>
    </source>
</evidence>
<proteinExistence type="predicted"/>
<dbReference type="AlphaFoldDB" id="A0A0F9FPG7"/>
<sequence>MTCDGGLGGECSPPVGRANGLAMGWRWAGDGLAMGWRWAEVNPLAKKVKNW</sequence>